<comment type="similarity">
    <text evidence="2 8">Belongs to the Mediator complex subunit 17 family.</text>
</comment>
<dbReference type="Proteomes" id="UP001388673">
    <property type="component" value="Unassembled WGS sequence"/>
</dbReference>
<evidence type="ECO:0000256" key="7">
    <source>
        <dbReference type="ARBA" id="ARBA00032014"/>
    </source>
</evidence>
<accession>A0AAW0YX63</accession>
<dbReference type="GO" id="GO:0006357">
    <property type="term" value="P:regulation of transcription by RNA polymerase II"/>
    <property type="evidence" value="ECO:0007669"/>
    <property type="project" value="InterPro"/>
</dbReference>
<gene>
    <name evidence="8" type="primary">MED17</name>
    <name evidence="10" type="ORF">IAR55_006567</name>
</gene>
<feature type="region of interest" description="Disordered" evidence="9">
    <location>
        <begin position="149"/>
        <end position="212"/>
    </location>
</feature>
<proteinExistence type="inferred from homology"/>
<dbReference type="EMBL" id="JBCAWK010000013">
    <property type="protein sequence ID" value="KAK8844717.1"/>
    <property type="molecule type" value="Genomic_DNA"/>
</dbReference>
<dbReference type="Pfam" id="PF10156">
    <property type="entry name" value="Med17"/>
    <property type="match status" value="1"/>
</dbReference>
<evidence type="ECO:0000256" key="1">
    <source>
        <dbReference type="ARBA" id="ARBA00004123"/>
    </source>
</evidence>
<dbReference type="GO" id="GO:0003712">
    <property type="term" value="F:transcription coregulator activity"/>
    <property type="evidence" value="ECO:0007669"/>
    <property type="project" value="InterPro"/>
</dbReference>
<comment type="caution">
    <text evidence="10">The sequence shown here is derived from an EMBL/GenBank/DDBJ whole genome shotgun (WGS) entry which is preliminary data.</text>
</comment>
<name>A0AAW0YX63_9TREE</name>
<comment type="subunit">
    <text evidence="8">Component of the Mediator complex.</text>
</comment>
<keyword evidence="4 8" id="KW-0805">Transcription regulation</keyword>
<feature type="compositionally biased region" description="Polar residues" evidence="9">
    <location>
        <begin position="170"/>
        <end position="188"/>
    </location>
</feature>
<dbReference type="AlphaFoldDB" id="A0AAW0YX63"/>
<reference evidence="10 11" key="1">
    <citation type="journal article" date="2024" name="bioRxiv">
        <title>Comparative genomics of Cryptococcus and Kwoniella reveals pathogenesis evolution and contrasting karyotype dynamics via intercentromeric recombination or chromosome fusion.</title>
        <authorList>
            <person name="Coelho M.A."/>
            <person name="David-Palma M."/>
            <person name="Shea T."/>
            <person name="Bowers K."/>
            <person name="McGinley-Smith S."/>
            <person name="Mohammad A.W."/>
            <person name="Gnirke A."/>
            <person name="Yurkov A.M."/>
            <person name="Nowrousian M."/>
            <person name="Sun S."/>
            <person name="Cuomo C.A."/>
            <person name="Heitman J."/>
        </authorList>
    </citation>
    <scope>NUCLEOTIDE SEQUENCE [LARGE SCALE GENOMIC DNA]</scope>
    <source>
        <strain evidence="10 11">CBS 13917</strain>
    </source>
</reference>
<feature type="compositionally biased region" description="Low complexity" evidence="9">
    <location>
        <begin position="195"/>
        <end position="210"/>
    </location>
</feature>
<organism evidence="10 11">
    <name type="scientific">Kwoniella newhampshirensis</name>
    <dbReference type="NCBI Taxonomy" id="1651941"/>
    <lineage>
        <taxon>Eukaryota</taxon>
        <taxon>Fungi</taxon>
        <taxon>Dikarya</taxon>
        <taxon>Basidiomycota</taxon>
        <taxon>Agaricomycotina</taxon>
        <taxon>Tremellomycetes</taxon>
        <taxon>Tremellales</taxon>
        <taxon>Cryptococcaceae</taxon>
        <taxon>Kwoniella</taxon>
    </lineage>
</organism>
<evidence type="ECO:0000256" key="9">
    <source>
        <dbReference type="SAM" id="MobiDB-lite"/>
    </source>
</evidence>
<dbReference type="InterPro" id="IPR019313">
    <property type="entry name" value="Mediator_Med17"/>
</dbReference>
<keyword evidence="11" id="KW-1185">Reference proteome</keyword>
<keyword evidence="5 8" id="KW-0804">Transcription</keyword>
<protein>
    <recommendedName>
        <fullName evidence="3 8">Mediator of RNA polymerase II transcription subunit 17</fullName>
    </recommendedName>
    <alternativeName>
        <fullName evidence="7 8">Mediator complex subunit 17</fullName>
    </alternativeName>
</protein>
<evidence type="ECO:0000256" key="6">
    <source>
        <dbReference type="ARBA" id="ARBA00023242"/>
    </source>
</evidence>
<evidence type="ECO:0000313" key="11">
    <source>
        <dbReference type="Proteomes" id="UP001388673"/>
    </source>
</evidence>
<evidence type="ECO:0000256" key="4">
    <source>
        <dbReference type="ARBA" id="ARBA00023015"/>
    </source>
</evidence>
<evidence type="ECO:0000313" key="10">
    <source>
        <dbReference type="EMBL" id="KAK8844717.1"/>
    </source>
</evidence>
<evidence type="ECO:0000256" key="5">
    <source>
        <dbReference type="ARBA" id="ARBA00023163"/>
    </source>
</evidence>
<sequence length="668" mass="73984">MNGDTGPHSEVVTTPFDNLRLSLDPATIDQSLRKRKARSIEQDGTVTYDDARSVNEKLTEQLETVWNEYPNGFRDITEEALHRKPPEEVAITPRGERKAEEKGRDVSRMMSWDDMEKLRSDLYLQLNDARNELWFVLELAKTLAVSAHFTSQPPPAPDQSSQKKGAGRGKQNQRASDASTSTRPSSITEPPVLPPGTYSTTPSSEPSKPTHAQVDELETVLAAKQQALDECSALIDSAVSELQLMASAGDRFWQDVRSLKYGKGGKGQWAIVPKPDFGRAMGEGEKAKDLIIPYAVDEGTRQRCLAAFDLDPIKRDALAFGARHHLRLRATLRDESGAVVSSTLVNSNGPAEVRSNIEAAQMEAFDEDLFHEIRGEASRLAKNDIEQRSVAIPAVNHVLSFELYDPRTRPSASVSPLCDLILSSARLGLLNILRQRKANLVSLTSSSKPLPMILQPIIDALRYRQLCAVVHSTLENFAITLNKAGVETNVLRRVTGTDRTDSPDLQHFMLGKAGAEVLHGTYELDVTGCRGVTIDTAAPYNTIVRLSNVTFPLSIPDDLAHVLSEELSSQILVWVHQSLKRRMYEEAGETSLFFDELEDAIDLAHLGLLRISIPPPFHTVLGNINNDDVSEDLKIEGFDARRDRSLDQWMDGVVETIVAYRIAQSEKP</sequence>
<comment type="subcellular location">
    <subcellularLocation>
        <location evidence="1 8">Nucleus</location>
    </subcellularLocation>
</comment>
<dbReference type="GO" id="GO:0070847">
    <property type="term" value="C:core mediator complex"/>
    <property type="evidence" value="ECO:0007669"/>
    <property type="project" value="TreeGrafter"/>
</dbReference>
<evidence type="ECO:0000256" key="2">
    <source>
        <dbReference type="ARBA" id="ARBA00005635"/>
    </source>
</evidence>
<comment type="function">
    <text evidence="8">Component of the Mediator complex, a coactivator involved in the regulated transcription of nearly all RNA polymerase II-dependent genes. Mediator functions as a bridge to convey information from gene-specific regulatory proteins to the basal RNA polymerase II transcription machinery. Mediator is recruited to promoters by direct interactions with regulatory proteins and serves as a scaffold for the assembly of a functional preinitiation complex with RNA polymerase II and the general transcription factors.</text>
</comment>
<dbReference type="GO" id="GO:0016592">
    <property type="term" value="C:mediator complex"/>
    <property type="evidence" value="ECO:0007669"/>
    <property type="project" value="InterPro"/>
</dbReference>
<evidence type="ECO:0000256" key="8">
    <source>
        <dbReference type="RuleBase" id="RU364140"/>
    </source>
</evidence>
<keyword evidence="6 8" id="KW-0539">Nucleus</keyword>
<dbReference type="PANTHER" id="PTHR13114:SF7">
    <property type="entry name" value="MEDIATOR OF RNA POLYMERASE II TRANSCRIPTION SUBUNIT 17"/>
    <property type="match status" value="1"/>
</dbReference>
<dbReference type="PANTHER" id="PTHR13114">
    <property type="entry name" value="MEDIATOR OF RNA POLYMERASE II TRANSCRIPTION SUBUNIT 17"/>
    <property type="match status" value="1"/>
</dbReference>
<evidence type="ECO:0000256" key="3">
    <source>
        <dbReference type="ARBA" id="ARBA00019610"/>
    </source>
</evidence>
<keyword evidence="8" id="KW-0010">Activator</keyword>